<dbReference type="PANTHER" id="PTHR43765">
    <property type="entry name" value="2-DEHYDROPANTOATE 2-REDUCTASE-RELATED"/>
    <property type="match status" value="1"/>
</dbReference>
<evidence type="ECO:0000256" key="1">
    <source>
        <dbReference type="ARBA" id="ARBA00002919"/>
    </source>
</evidence>
<evidence type="ECO:0000256" key="11">
    <source>
        <dbReference type="RuleBase" id="RU362068"/>
    </source>
</evidence>
<dbReference type="GO" id="GO:0015940">
    <property type="term" value="P:pantothenate biosynthetic process"/>
    <property type="evidence" value="ECO:0007669"/>
    <property type="project" value="UniProtKB-UniPathway"/>
</dbReference>
<feature type="domain" description="Ketopantoate reductase N-terminal" evidence="12">
    <location>
        <begin position="3"/>
        <end position="148"/>
    </location>
</feature>
<comment type="function">
    <text evidence="1 11">Catalyzes the NADPH-dependent reduction of ketopantoate into pantoic acid.</text>
</comment>
<evidence type="ECO:0000313" key="15">
    <source>
        <dbReference type="Proteomes" id="UP000431744"/>
    </source>
</evidence>
<dbReference type="AlphaFoldDB" id="A0A6H9WTA2"/>
<evidence type="ECO:0000313" key="14">
    <source>
        <dbReference type="EMBL" id="KAB1649915.1"/>
    </source>
</evidence>
<evidence type="ECO:0000256" key="5">
    <source>
        <dbReference type="ARBA" id="ARBA00019465"/>
    </source>
</evidence>
<dbReference type="InterPro" id="IPR050838">
    <property type="entry name" value="Ketopantoate_reductase"/>
</dbReference>
<evidence type="ECO:0000256" key="6">
    <source>
        <dbReference type="ARBA" id="ARBA00022655"/>
    </source>
</evidence>
<dbReference type="GO" id="GO:0005737">
    <property type="term" value="C:cytoplasm"/>
    <property type="evidence" value="ECO:0007669"/>
    <property type="project" value="TreeGrafter"/>
</dbReference>
<dbReference type="NCBIfam" id="TIGR00745">
    <property type="entry name" value="apbA_panE"/>
    <property type="match status" value="1"/>
</dbReference>
<dbReference type="Gene3D" id="3.40.50.720">
    <property type="entry name" value="NAD(P)-binding Rossmann-like Domain"/>
    <property type="match status" value="1"/>
</dbReference>
<dbReference type="InterPro" id="IPR013328">
    <property type="entry name" value="6PGD_dom2"/>
</dbReference>
<dbReference type="EC" id="1.1.1.169" evidence="4 11"/>
<keyword evidence="8 11" id="KW-0560">Oxidoreductase</keyword>
<evidence type="ECO:0000256" key="3">
    <source>
        <dbReference type="ARBA" id="ARBA00007870"/>
    </source>
</evidence>
<dbReference type="Pfam" id="PF02558">
    <property type="entry name" value="ApbA"/>
    <property type="match status" value="1"/>
</dbReference>
<dbReference type="PANTHER" id="PTHR43765:SF2">
    <property type="entry name" value="2-DEHYDROPANTOATE 2-REDUCTASE"/>
    <property type="match status" value="1"/>
</dbReference>
<dbReference type="Pfam" id="PF08546">
    <property type="entry name" value="ApbA_C"/>
    <property type="match status" value="1"/>
</dbReference>
<dbReference type="Gene3D" id="1.10.1040.10">
    <property type="entry name" value="N-(1-d-carboxylethyl)-l-norvaline Dehydrogenase, domain 2"/>
    <property type="match status" value="1"/>
</dbReference>
<dbReference type="Proteomes" id="UP000431744">
    <property type="component" value="Unassembled WGS sequence"/>
</dbReference>
<keyword evidence="15" id="KW-1185">Reference proteome</keyword>
<evidence type="ECO:0000259" key="12">
    <source>
        <dbReference type="Pfam" id="PF02558"/>
    </source>
</evidence>
<evidence type="ECO:0000256" key="4">
    <source>
        <dbReference type="ARBA" id="ARBA00013014"/>
    </source>
</evidence>
<comment type="catalytic activity">
    <reaction evidence="10 11">
        <text>(R)-pantoate + NADP(+) = 2-dehydropantoate + NADPH + H(+)</text>
        <dbReference type="Rhea" id="RHEA:16233"/>
        <dbReference type="ChEBI" id="CHEBI:11561"/>
        <dbReference type="ChEBI" id="CHEBI:15378"/>
        <dbReference type="ChEBI" id="CHEBI:15980"/>
        <dbReference type="ChEBI" id="CHEBI:57783"/>
        <dbReference type="ChEBI" id="CHEBI:58349"/>
        <dbReference type="EC" id="1.1.1.169"/>
    </reaction>
</comment>
<keyword evidence="7 11" id="KW-0521">NADP</keyword>
<dbReference type="InterPro" id="IPR013332">
    <property type="entry name" value="KPR_N"/>
</dbReference>
<organism evidence="14 15">
    <name type="scientific">Pseudoclavibacter endophyticus</name>
    <dbReference type="NCBI Taxonomy" id="1778590"/>
    <lineage>
        <taxon>Bacteria</taxon>
        <taxon>Bacillati</taxon>
        <taxon>Actinomycetota</taxon>
        <taxon>Actinomycetes</taxon>
        <taxon>Micrococcales</taxon>
        <taxon>Microbacteriaceae</taxon>
        <taxon>Pseudoclavibacter</taxon>
    </lineage>
</organism>
<comment type="similarity">
    <text evidence="3 11">Belongs to the ketopantoate reductase family.</text>
</comment>
<comment type="caution">
    <text evidence="14">The sequence shown here is derived from an EMBL/GenBank/DDBJ whole genome shotgun (WGS) entry which is preliminary data.</text>
</comment>
<evidence type="ECO:0000259" key="13">
    <source>
        <dbReference type="Pfam" id="PF08546"/>
    </source>
</evidence>
<protein>
    <recommendedName>
        <fullName evidence="5 11">2-dehydropantoate 2-reductase</fullName>
        <ecNumber evidence="4 11">1.1.1.169</ecNumber>
    </recommendedName>
    <alternativeName>
        <fullName evidence="9 11">Ketopantoate reductase</fullName>
    </alternativeName>
</protein>
<comment type="pathway">
    <text evidence="2 11">Cofactor biosynthesis; (R)-pantothenate biosynthesis; (R)-pantoate from 3-methyl-2-oxobutanoate: step 2/2.</text>
</comment>
<keyword evidence="6 11" id="KW-0566">Pantothenate biosynthesis</keyword>
<dbReference type="RefSeq" id="WP_158028499.1">
    <property type="nucleotide sequence ID" value="NZ_BMHG01000001.1"/>
</dbReference>
<gene>
    <name evidence="14" type="ORF">F8O04_06735</name>
</gene>
<dbReference type="InterPro" id="IPR008927">
    <property type="entry name" value="6-PGluconate_DH-like_C_sf"/>
</dbReference>
<proteinExistence type="inferred from homology"/>
<sequence length="333" mass="34909">MRIGVIGAGGVGGAFAARLQQAGHDVSIAARSWTADAIATDGVQLTGEFGSFTARFDAVSTVLPAGVELALLATKVHDAKLALTANRERLRGVPLVVMQNGLGGLDIAARVLGGAHELFGALTLFAVTNRGQGRIHVTAGGETFLGAGREAPSPSALAIAAELDRGLPTRAIENFRGAMWTKLLINHVNAIPAITGCSVQEVSADPALCRILTRSMRETIAVGRAIGVRFAPLGKLGVVDIRALEHLPLGLAMAVPRRLGASFGPVPNYASTLQSIRRGQQTEIDELNGRVAALGRQHGVPTPVNRMLTAFVHRVERTGEFLSPGVLSRLVER</sequence>
<reference evidence="14 15" key="1">
    <citation type="submission" date="2019-09" db="EMBL/GenBank/DDBJ databases">
        <title>Phylogeny of genus Pseudoclavibacter and closely related genus.</title>
        <authorList>
            <person name="Li Y."/>
        </authorList>
    </citation>
    <scope>NUCLEOTIDE SEQUENCE [LARGE SCALE GENOMIC DNA]</scope>
    <source>
        <strain evidence="14 15">EGI 60007</strain>
    </source>
</reference>
<dbReference type="SUPFAM" id="SSF51735">
    <property type="entry name" value="NAD(P)-binding Rossmann-fold domains"/>
    <property type="match status" value="1"/>
</dbReference>
<evidence type="ECO:0000256" key="2">
    <source>
        <dbReference type="ARBA" id="ARBA00004994"/>
    </source>
</evidence>
<dbReference type="InterPro" id="IPR003710">
    <property type="entry name" value="ApbA"/>
</dbReference>
<accession>A0A6H9WTA2</accession>
<dbReference type="GO" id="GO:0008677">
    <property type="term" value="F:2-dehydropantoate 2-reductase activity"/>
    <property type="evidence" value="ECO:0007669"/>
    <property type="project" value="UniProtKB-EC"/>
</dbReference>
<evidence type="ECO:0000256" key="7">
    <source>
        <dbReference type="ARBA" id="ARBA00022857"/>
    </source>
</evidence>
<feature type="domain" description="Ketopantoate reductase C-terminal" evidence="13">
    <location>
        <begin position="174"/>
        <end position="316"/>
    </location>
</feature>
<evidence type="ECO:0000256" key="8">
    <source>
        <dbReference type="ARBA" id="ARBA00023002"/>
    </source>
</evidence>
<evidence type="ECO:0000256" key="9">
    <source>
        <dbReference type="ARBA" id="ARBA00032024"/>
    </source>
</evidence>
<dbReference type="SUPFAM" id="SSF48179">
    <property type="entry name" value="6-phosphogluconate dehydrogenase C-terminal domain-like"/>
    <property type="match status" value="1"/>
</dbReference>
<name>A0A6H9WTA2_9MICO</name>
<dbReference type="GO" id="GO:0050661">
    <property type="term" value="F:NADP binding"/>
    <property type="evidence" value="ECO:0007669"/>
    <property type="project" value="TreeGrafter"/>
</dbReference>
<dbReference type="InterPro" id="IPR036291">
    <property type="entry name" value="NAD(P)-bd_dom_sf"/>
</dbReference>
<dbReference type="OrthoDB" id="9796561at2"/>
<dbReference type="UniPathway" id="UPA00028">
    <property type="reaction ID" value="UER00004"/>
</dbReference>
<dbReference type="InterPro" id="IPR013752">
    <property type="entry name" value="KPA_reductase"/>
</dbReference>
<evidence type="ECO:0000256" key="10">
    <source>
        <dbReference type="ARBA" id="ARBA00048793"/>
    </source>
</evidence>
<dbReference type="EMBL" id="WBJY01000001">
    <property type="protein sequence ID" value="KAB1649915.1"/>
    <property type="molecule type" value="Genomic_DNA"/>
</dbReference>